<sequence length="167" mass="19177">MHLEGSNCDSELITKSKLKNKKCISNKIELSNNENNSDYDNLLLNQNEADNLQSDSEIWNNLFYRSTDINSELADNNKNDDYNNDLNEFVDSEESDNSEAKSLTEFELLNANKPTIKQLFEKCEDTDIVIPILATQYPLCTKYTQKGSKIPTHGKSLKFTVYIHKKK</sequence>
<comment type="caution">
    <text evidence="1">The sequence shown here is derived from an EMBL/GenBank/DDBJ whole genome shotgun (WGS) entry which is preliminary data.</text>
</comment>
<protein>
    <submittedName>
        <fullName evidence="1">5953_t:CDS:1</fullName>
    </submittedName>
</protein>
<dbReference type="EMBL" id="CAJVPZ010003674">
    <property type="protein sequence ID" value="CAG8533894.1"/>
    <property type="molecule type" value="Genomic_DNA"/>
</dbReference>
<gene>
    <name evidence="1" type="ORF">RFULGI_LOCUS3916</name>
</gene>
<evidence type="ECO:0000313" key="1">
    <source>
        <dbReference type="EMBL" id="CAG8533894.1"/>
    </source>
</evidence>
<feature type="non-terminal residue" evidence="1">
    <location>
        <position position="167"/>
    </location>
</feature>
<dbReference type="AlphaFoldDB" id="A0A9N9AKT7"/>
<keyword evidence="2" id="KW-1185">Reference proteome</keyword>
<dbReference type="OrthoDB" id="2440213at2759"/>
<proteinExistence type="predicted"/>
<organism evidence="1 2">
    <name type="scientific">Racocetra fulgida</name>
    <dbReference type="NCBI Taxonomy" id="60492"/>
    <lineage>
        <taxon>Eukaryota</taxon>
        <taxon>Fungi</taxon>
        <taxon>Fungi incertae sedis</taxon>
        <taxon>Mucoromycota</taxon>
        <taxon>Glomeromycotina</taxon>
        <taxon>Glomeromycetes</taxon>
        <taxon>Diversisporales</taxon>
        <taxon>Gigasporaceae</taxon>
        <taxon>Racocetra</taxon>
    </lineage>
</organism>
<accession>A0A9N9AKT7</accession>
<dbReference type="Proteomes" id="UP000789396">
    <property type="component" value="Unassembled WGS sequence"/>
</dbReference>
<name>A0A9N9AKT7_9GLOM</name>
<reference evidence="1" key="1">
    <citation type="submission" date="2021-06" db="EMBL/GenBank/DDBJ databases">
        <authorList>
            <person name="Kallberg Y."/>
            <person name="Tangrot J."/>
            <person name="Rosling A."/>
        </authorList>
    </citation>
    <scope>NUCLEOTIDE SEQUENCE</scope>
    <source>
        <strain evidence="1">IN212</strain>
    </source>
</reference>
<evidence type="ECO:0000313" key="2">
    <source>
        <dbReference type="Proteomes" id="UP000789396"/>
    </source>
</evidence>